<evidence type="ECO:0000259" key="2">
    <source>
        <dbReference type="Pfam" id="PF06725"/>
    </source>
</evidence>
<organism evidence="3 4">
    <name type="scientific">Microvenator marinus</name>
    <dbReference type="NCBI Taxonomy" id="2600177"/>
    <lineage>
        <taxon>Bacteria</taxon>
        <taxon>Deltaproteobacteria</taxon>
        <taxon>Bradymonadales</taxon>
        <taxon>Microvenatoraceae</taxon>
        <taxon>Microvenator</taxon>
    </lineage>
</organism>
<dbReference type="Pfam" id="PF06725">
    <property type="entry name" value="3D"/>
    <property type="match status" value="1"/>
</dbReference>
<reference evidence="3 4" key="1">
    <citation type="submission" date="2019-08" db="EMBL/GenBank/DDBJ databases">
        <authorList>
            <person name="Liang Q."/>
        </authorList>
    </citation>
    <scope>NUCLEOTIDE SEQUENCE [LARGE SCALE GENOMIC DNA]</scope>
    <source>
        <strain evidence="3 4">V1718</strain>
    </source>
</reference>
<dbReference type="Gene3D" id="2.40.40.10">
    <property type="entry name" value="RlpA-like domain"/>
    <property type="match status" value="1"/>
</dbReference>
<evidence type="ECO:0000256" key="1">
    <source>
        <dbReference type="SAM" id="MobiDB-lite"/>
    </source>
</evidence>
<gene>
    <name evidence="3" type="ORF">FRD01_13135</name>
</gene>
<keyword evidence="4" id="KW-1185">Reference proteome</keyword>
<accession>A0A5B8XSI4</accession>
<dbReference type="CDD" id="cd22785">
    <property type="entry name" value="DPBB_MltA-like"/>
    <property type="match status" value="1"/>
</dbReference>
<dbReference type="InterPro" id="IPR036908">
    <property type="entry name" value="RlpA-like_sf"/>
</dbReference>
<dbReference type="OrthoDB" id="9783686at2"/>
<feature type="domain" description="3D" evidence="2">
    <location>
        <begin position="204"/>
        <end position="266"/>
    </location>
</feature>
<dbReference type="GO" id="GO:0004553">
    <property type="term" value="F:hydrolase activity, hydrolyzing O-glycosyl compounds"/>
    <property type="evidence" value="ECO:0007669"/>
    <property type="project" value="InterPro"/>
</dbReference>
<dbReference type="GO" id="GO:0019867">
    <property type="term" value="C:outer membrane"/>
    <property type="evidence" value="ECO:0007669"/>
    <property type="project" value="InterPro"/>
</dbReference>
<name>A0A5B8XSI4_9DELT</name>
<dbReference type="EMBL" id="CP042467">
    <property type="protein sequence ID" value="QED28157.1"/>
    <property type="molecule type" value="Genomic_DNA"/>
</dbReference>
<evidence type="ECO:0000313" key="3">
    <source>
        <dbReference type="EMBL" id="QED28157.1"/>
    </source>
</evidence>
<evidence type="ECO:0000313" key="4">
    <source>
        <dbReference type="Proteomes" id="UP000321595"/>
    </source>
</evidence>
<dbReference type="AlphaFoldDB" id="A0A5B8XSI4"/>
<dbReference type="GO" id="GO:0009254">
    <property type="term" value="P:peptidoglycan turnover"/>
    <property type="evidence" value="ECO:0007669"/>
    <property type="project" value="InterPro"/>
</dbReference>
<protein>
    <recommendedName>
        <fullName evidence="2">3D domain-containing protein</fullName>
    </recommendedName>
</protein>
<dbReference type="Proteomes" id="UP000321595">
    <property type="component" value="Chromosome"/>
</dbReference>
<proteinExistence type="predicted"/>
<dbReference type="SUPFAM" id="SSF50685">
    <property type="entry name" value="Barwin-like endoglucanases"/>
    <property type="match status" value="1"/>
</dbReference>
<feature type="region of interest" description="Disordered" evidence="1">
    <location>
        <begin position="49"/>
        <end position="103"/>
    </location>
</feature>
<dbReference type="InterPro" id="IPR010611">
    <property type="entry name" value="3D_dom"/>
</dbReference>
<dbReference type="KEGG" id="bbae:FRD01_13135"/>
<sequence>MNGVNSKANLSYTTCIGKTAPPNQNPQTSMKPTLYAFILLLTACASDPESIQEPADQGPDMAGRADLGSNSDLGLEPDAMPDADTDTPDSHADADAEPDMPVSKGTLMGSFENTYYYLAEEGAHTGEATEPLYDRECNPVATVSASFANAACIEGSARLDDGRVINYATSCSCGGPCSFCWAVMNPATHPWGMGSRGNALEPLRSWAVDIDVIPHGTSVYVEEWDGLEIPSFDGLGGFVHDGCFRADDVGGGINGNHVDIFAGSRSLWQALENIFPTRTTFNVYRDSPRCASPSR</sequence>